<gene>
    <name evidence="8" type="ORF">EZ444_03805</name>
</gene>
<reference evidence="8 9" key="1">
    <citation type="submission" date="2019-02" db="EMBL/GenBank/DDBJ databases">
        <title>Pedobacter sp. RP-3-8 sp. nov., isolated from Arctic soil.</title>
        <authorList>
            <person name="Dahal R.H."/>
        </authorList>
    </citation>
    <scope>NUCLEOTIDE SEQUENCE [LARGE SCALE GENOMIC DNA]</scope>
    <source>
        <strain evidence="8 9">RP-3-8</strain>
    </source>
</reference>
<feature type="transmembrane region" description="Helical" evidence="6">
    <location>
        <begin position="352"/>
        <end position="373"/>
    </location>
</feature>
<feature type="transmembrane region" description="Helical" evidence="6">
    <location>
        <begin position="291"/>
        <end position="309"/>
    </location>
</feature>
<feature type="transmembrane region" description="Helical" evidence="6">
    <location>
        <begin position="385"/>
        <end position="405"/>
    </location>
</feature>
<feature type="transmembrane region" description="Helical" evidence="6">
    <location>
        <begin position="315"/>
        <end position="331"/>
    </location>
</feature>
<comment type="subcellular location">
    <subcellularLocation>
        <location evidence="1">Membrane</location>
        <topology evidence="1">Multi-pass membrane protein</topology>
    </subcellularLocation>
</comment>
<accession>A0A4R0NDG3</accession>
<dbReference type="AlphaFoldDB" id="A0A4R0NDG3"/>
<dbReference type="PANTHER" id="PTHR23505">
    <property type="entry name" value="SPINSTER"/>
    <property type="match status" value="1"/>
</dbReference>
<sequence length="417" mass="45528">MNNQIADPLSTSKNYKWLMLALLWTAFFLNSADRQIFSVVLPLIKADLNLSDAELGLIASSLVWTYGLFVPIAGIVGDRLVRKNIIVFSLLFWSVSTLLTGISTTVAQFVLFRGIATGGGEAFYAPAANALIGEEHQKRRSLALSIHQSAVYFGIILSGVIAGYIGQHYGWRNAFYLFGGFGILVAIVSFFKLRKDVPAQAQEKVNVVESAKIMAKNPTVVLLTAAFACMVFVNVAYLTWMPSLLVEKFNLSLVAAGFSSMFYHHIGAFIGVLIGGLVSDKVSRINPGNRLVVQAVAMLGAVPFIYWIGMGTTPFATYLALFFFGIFRGIYDSNIFASLYEVVKPAIRSSSSGFMLMCAFLVGAFAPLILGVLKPTLGLSTGLSWLWVSYFLGAAFLLTAVLFFFKTDRQNAMAYES</sequence>
<dbReference type="Proteomes" id="UP000291117">
    <property type="component" value="Unassembled WGS sequence"/>
</dbReference>
<keyword evidence="9" id="KW-1185">Reference proteome</keyword>
<evidence type="ECO:0000256" key="6">
    <source>
        <dbReference type="SAM" id="Phobius"/>
    </source>
</evidence>
<protein>
    <submittedName>
        <fullName evidence="8">MFS transporter</fullName>
    </submittedName>
</protein>
<keyword evidence="4 6" id="KW-1133">Transmembrane helix</keyword>
<dbReference type="InterPro" id="IPR020846">
    <property type="entry name" value="MFS_dom"/>
</dbReference>
<feature type="transmembrane region" description="Helical" evidence="6">
    <location>
        <begin position="84"/>
        <end position="104"/>
    </location>
</feature>
<dbReference type="EMBL" id="SJSM01000002">
    <property type="protein sequence ID" value="TCC98420.1"/>
    <property type="molecule type" value="Genomic_DNA"/>
</dbReference>
<evidence type="ECO:0000259" key="7">
    <source>
        <dbReference type="PROSITE" id="PS50850"/>
    </source>
</evidence>
<keyword evidence="2" id="KW-0813">Transport</keyword>
<dbReference type="PANTHER" id="PTHR23505:SF79">
    <property type="entry name" value="PROTEIN SPINSTER"/>
    <property type="match status" value="1"/>
</dbReference>
<organism evidence="8 9">
    <name type="scientific">Pedobacter hiemivivus</name>
    <dbReference type="NCBI Taxonomy" id="2530454"/>
    <lineage>
        <taxon>Bacteria</taxon>
        <taxon>Pseudomonadati</taxon>
        <taxon>Bacteroidota</taxon>
        <taxon>Sphingobacteriia</taxon>
        <taxon>Sphingobacteriales</taxon>
        <taxon>Sphingobacteriaceae</taxon>
        <taxon>Pedobacter</taxon>
    </lineage>
</organism>
<dbReference type="GO" id="GO:0022857">
    <property type="term" value="F:transmembrane transporter activity"/>
    <property type="evidence" value="ECO:0007669"/>
    <property type="project" value="InterPro"/>
</dbReference>
<dbReference type="InterPro" id="IPR011701">
    <property type="entry name" value="MFS"/>
</dbReference>
<keyword evidence="3 6" id="KW-0812">Transmembrane</keyword>
<name>A0A4R0NDG3_9SPHI</name>
<dbReference type="Gene3D" id="1.20.1250.20">
    <property type="entry name" value="MFS general substrate transporter like domains"/>
    <property type="match status" value="2"/>
</dbReference>
<keyword evidence="5 6" id="KW-0472">Membrane</keyword>
<dbReference type="OrthoDB" id="9815624at2"/>
<feature type="transmembrane region" description="Helical" evidence="6">
    <location>
        <begin position="58"/>
        <end position="77"/>
    </location>
</feature>
<dbReference type="RefSeq" id="WP_131607404.1">
    <property type="nucleotide sequence ID" value="NZ_SJSM01000002.1"/>
</dbReference>
<dbReference type="Pfam" id="PF07690">
    <property type="entry name" value="MFS_1"/>
    <property type="match status" value="1"/>
</dbReference>
<dbReference type="SUPFAM" id="SSF103473">
    <property type="entry name" value="MFS general substrate transporter"/>
    <property type="match status" value="1"/>
</dbReference>
<evidence type="ECO:0000256" key="1">
    <source>
        <dbReference type="ARBA" id="ARBA00004141"/>
    </source>
</evidence>
<feature type="transmembrane region" description="Helical" evidence="6">
    <location>
        <begin position="261"/>
        <end position="279"/>
    </location>
</feature>
<dbReference type="InterPro" id="IPR036259">
    <property type="entry name" value="MFS_trans_sf"/>
</dbReference>
<feature type="transmembrane region" description="Helical" evidence="6">
    <location>
        <begin position="171"/>
        <end position="191"/>
    </location>
</feature>
<evidence type="ECO:0000256" key="2">
    <source>
        <dbReference type="ARBA" id="ARBA00022448"/>
    </source>
</evidence>
<proteinExistence type="predicted"/>
<feature type="transmembrane region" description="Helical" evidence="6">
    <location>
        <begin position="220"/>
        <end position="241"/>
    </location>
</feature>
<comment type="caution">
    <text evidence="8">The sequence shown here is derived from an EMBL/GenBank/DDBJ whole genome shotgun (WGS) entry which is preliminary data.</text>
</comment>
<evidence type="ECO:0000256" key="3">
    <source>
        <dbReference type="ARBA" id="ARBA00022692"/>
    </source>
</evidence>
<dbReference type="InterPro" id="IPR044770">
    <property type="entry name" value="MFS_spinster-like"/>
</dbReference>
<evidence type="ECO:0000256" key="5">
    <source>
        <dbReference type="ARBA" id="ARBA00023136"/>
    </source>
</evidence>
<feature type="transmembrane region" description="Helical" evidence="6">
    <location>
        <begin position="144"/>
        <end position="165"/>
    </location>
</feature>
<evidence type="ECO:0000313" key="8">
    <source>
        <dbReference type="EMBL" id="TCC98420.1"/>
    </source>
</evidence>
<feature type="domain" description="Major facilitator superfamily (MFS) profile" evidence="7">
    <location>
        <begin position="19"/>
        <end position="411"/>
    </location>
</feature>
<feature type="transmembrane region" description="Helical" evidence="6">
    <location>
        <begin position="110"/>
        <end position="132"/>
    </location>
</feature>
<dbReference type="PROSITE" id="PS50850">
    <property type="entry name" value="MFS"/>
    <property type="match status" value="1"/>
</dbReference>
<evidence type="ECO:0000256" key="4">
    <source>
        <dbReference type="ARBA" id="ARBA00022989"/>
    </source>
</evidence>
<evidence type="ECO:0000313" key="9">
    <source>
        <dbReference type="Proteomes" id="UP000291117"/>
    </source>
</evidence>
<dbReference type="GO" id="GO:0016020">
    <property type="term" value="C:membrane"/>
    <property type="evidence" value="ECO:0007669"/>
    <property type="project" value="UniProtKB-SubCell"/>
</dbReference>